<feature type="region of interest" description="Disordered" evidence="1">
    <location>
        <begin position="97"/>
        <end position="126"/>
    </location>
</feature>
<reference evidence="2 3" key="1">
    <citation type="submission" date="2021-06" db="EMBL/GenBank/DDBJ databases">
        <title>A haploid diamondback moth (Plutella xylostella L.) genome assembly resolves 31 chromosomes and identifies a diamide resistance mutation.</title>
        <authorList>
            <person name="Ward C.M."/>
            <person name="Perry K.D."/>
            <person name="Baker G."/>
            <person name="Powis K."/>
            <person name="Heckel D.G."/>
            <person name="Baxter S.W."/>
        </authorList>
    </citation>
    <scope>NUCLEOTIDE SEQUENCE [LARGE SCALE GENOMIC DNA]</scope>
    <source>
        <strain evidence="2 3">LV</strain>
        <tissue evidence="2">Single pupa</tissue>
    </source>
</reference>
<keyword evidence="3" id="KW-1185">Reference proteome</keyword>
<sequence>MDSSKKGMKKCKNKKYTLTVASSSDNEDEEDLNKFTIGKGIEKKIYWHPCDGKPPPCDPEERLCKEPILCLGKLKNPALPGEITKCLPGASVSVGACGGKSENGNKEQEDNNENEVNQSTPHHPCDESEAKVCAANRGACYPPHLIKDKIKNPEPDGVVKIQSKCT</sequence>
<organism evidence="2 3">
    <name type="scientific">Plutella xylostella</name>
    <name type="common">Diamondback moth</name>
    <name type="synonym">Plutella maculipennis</name>
    <dbReference type="NCBI Taxonomy" id="51655"/>
    <lineage>
        <taxon>Eukaryota</taxon>
        <taxon>Metazoa</taxon>
        <taxon>Ecdysozoa</taxon>
        <taxon>Arthropoda</taxon>
        <taxon>Hexapoda</taxon>
        <taxon>Insecta</taxon>
        <taxon>Pterygota</taxon>
        <taxon>Neoptera</taxon>
        <taxon>Endopterygota</taxon>
        <taxon>Lepidoptera</taxon>
        <taxon>Glossata</taxon>
        <taxon>Ditrysia</taxon>
        <taxon>Yponomeutoidea</taxon>
        <taxon>Plutellidae</taxon>
        <taxon>Plutella</taxon>
    </lineage>
</organism>
<evidence type="ECO:0000313" key="2">
    <source>
        <dbReference type="EMBL" id="KAG7297069.1"/>
    </source>
</evidence>
<evidence type="ECO:0000256" key="1">
    <source>
        <dbReference type="SAM" id="MobiDB-lite"/>
    </source>
</evidence>
<proteinExistence type="predicted"/>
<gene>
    <name evidence="2" type="ORF">JYU34_020005</name>
</gene>
<accession>A0ABQ7PVY4</accession>
<dbReference type="EMBL" id="JAHIBW010000027">
    <property type="protein sequence ID" value="KAG7297069.1"/>
    <property type="molecule type" value="Genomic_DNA"/>
</dbReference>
<evidence type="ECO:0000313" key="3">
    <source>
        <dbReference type="Proteomes" id="UP000823941"/>
    </source>
</evidence>
<name>A0ABQ7PVY4_PLUXY</name>
<protein>
    <submittedName>
        <fullName evidence="2">Uncharacterized protein</fullName>
    </submittedName>
</protein>
<dbReference type="Proteomes" id="UP000823941">
    <property type="component" value="Chromosome 27"/>
</dbReference>
<comment type="caution">
    <text evidence="2">The sequence shown here is derived from an EMBL/GenBank/DDBJ whole genome shotgun (WGS) entry which is preliminary data.</text>
</comment>